<dbReference type="PANTHER" id="PTHR43161">
    <property type="entry name" value="SORBITOL DEHYDROGENASE"/>
    <property type="match status" value="1"/>
</dbReference>
<evidence type="ECO:0000256" key="1">
    <source>
        <dbReference type="ARBA" id="ARBA00001947"/>
    </source>
</evidence>
<dbReference type="Gene3D" id="3.40.50.720">
    <property type="entry name" value="NAD(P)-binding Rossmann-like Domain"/>
    <property type="match status" value="1"/>
</dbReference>
<dbReference type="SUPFAM" id="SSF51735">
    <property type="entry name" value="NAD(P)-binding Rossmann-fold domains"/>
    <property type="match status" value="1"/>
</dbReference>
<keyword evidence="3 6" id="KW-0479">Metal-binding</keyword>
<dbReference type="SUPFAM" id="SSF50129">
    <property type="entry name" value="GroES-like"/>
    <property type="match status" value="1"/>
</dbReference>
<protein>
    <submittedName>
        <fullName evidence="8">2,3-butanediol dehydrogenase</fullName>
    </submittedName>
</protein>
<evidence type="ECO:0000313" key="8">
    <source>
        <dbReference type="EMBL" id="MDK3019760.1"/>
    </source>
</evidence>
<evidence type="ECO:0000259" key="7">
    <source>
        <dbReference type="SMART" id="SM00829"/>
    </source>
</evidence>
<feature type="domain" description="Enoyl reductase (ER)" evidence="7">
    <location>
        <begin position="8"/>
        <end position="340"/>
    </location>
</feature>
<comment type="cofactor">
    <cofactor evidence="1 6">
        <name>Zn(2+)</name>
        <dbReference type="ChEBI" id="CHEBI:29105"/>
    </cofactor>
</comment>
<dbReference type="InterPro" id="IPR002328">
    <property type="entry name" value="ADH_Zn_CS"/>
</dbReference>
<proteinExistence type="inferred from homology"/>
<dbReference type="Pfam" id="PF08240">
    <property type="entry name" value="ADH_N"/>
    <property type="match status" value="1"/>
</dbReference>
<dbReference type="InterPro" id="IPR013149">
    <property type="entry name" value="ADH-like_C"/>
</dbReference>
<keyword evidence="4 6" id="KW-0862">Zinc</keyword>
<dbReference type="EMBL" id="JASNJD010000018">
    <property type="protein sequence ID" value="MDK3019760.1"/>
    <property type="molecule type" value="Genomic_DNA"/>
</dbReference>
<gene>
    <name evidence="8" type="ORF">QO033_18930</name>
</gene>
<dbReference type="Pfam" id="PF00107">
    <property type="entry name" value="ADH_zinc_N"/>
    <property type="match status" value="1"/>
</dbReference>
<evidence type="ECO:0000256" key="5">
    <source>
        <dbReference type="ARBA" id="ARBA00023002"/>
    </source>
</evidence>
<evidence type="ECO:0000256" key="4">
    <source>
        <dbReference type="ARBA" id="ARBA00022833"/>
    </source>
</evidence>
<dbReference type="InterPro" id="IPR011032">
    <property type="entry name" value="GroES-like_sf"/>
</dbReference>
<dbReference type="InterPro" id="IPR013154">
    <property type="entry name" value="ADH-like_N"/>
</dbReference>
<dbReference type="RefSeq" id="WP_284482533.1">
    <property type="nucleotide sequence ID" value="NZ_JASNJD010000018.1"/>
</dbReference>
<comment type="similarity">
    <text evidence="2 6">Belongs to the zinc-containing alcohol dehydrogenase family.</text>
</comment>
<dbReference type="InterPro" id="IPR036291">
    <property type="entry name" value="NAD(P)-bd_dom_sf"/>
</dbReference>
<dbReference type="InterPro" id="IPR020843">
    <property type="entry name" value="ER"/>
</dbReference>
<keyword evidence="9" id="KW-1185">Reference proteome</keyword>
<evidence type="ECO:0000256" key="2">
    <source>
        <dbReference type="ARBA" id="ARBA00008072"/>
    </source>
</evidence>
<dbReference type="CDD" id="cd08233">
    <property type="entry name" value="butanediol_DH_like"/>
    <property type="match status" value="1"/>
</dbReference>
<comment type="caution">
    <text evidence="8">The sequence shown here is derived from an EMBL/GenBank/DDBJ whole genome shotgun (WGS) entry which is preliminary data.</text>
</comment>
<evidence type="ECO:0000256" key="3">
    <source>
        <dbReference type="ARBA" id="ARBA00022723"/>
    </source>
</evidence>
<dbReference type="PANTHER" id="PTHR43161:SF26">
    <property type="entry name" value="GALACTITOL 1-PHOSPHATE 5-DEHYDROGENASE"/>
    <property type="match status" value="1"/>
</dbReference>
<evidence type="ECO:0000313" key="9">
    <source>
        <dbReference type="Proteomes" id="UP001243757"/>
    </source>
</evidence>
<dbReference type="Proteomes" id="UP001243757">
    <property type="component" value="Unassembled WGS sequence"/>
</dbReference>
<accession>A0ABT7F5I5</accession>
<evidence type="ECO:0000256" key="6">
    <source>
        <dbReference type="RuleBase" id="RU361277"/>
    </source>
</evidence>
<dbReference type="Gene3D" id="3.90.180.10">
    <property type="entry name" value="Medium-chain alcohol dehydrogenases, catalytic domain"/>
    <property type="match status" value="1"/>
</dbReference>
<name>A0ABT7F5I5_9RHOB</name>
<organism evidence="8 9">
    <name type="scientific">Pseudodonghicola flavimaris</name>
    <dbReference type="NCBI Taxonomy" id="3050036"/>
    <lineage>
        <taxon>Bacteria</taxon>
        <taxon>Pseudomonadati</taxon>
        <taxon>Pseudomonadota</taxon>
        <taxon>Alphaproteobacteria</taxon>
        <taxon>Rhodobacterales</taxon>
        <taxon>Paracoccaceae</taxon>
        <taxon>Pseudodonghicola</taxon>
    </lineage>
</organism>
<reference evidence="8 9" key="1">
    <citation type="submission" date="2023-05" db="EMBL/GenBank/DDBJ databases">
        <title>Pseudodonghicola sp. nov.</title>
        <authorList>
            <person name="Huang J."/>
        </authorList>
    </citation>
    <scope>NUCLEOTIDE SEQUENCE [LARGE SCALE GENOMIC DNA]</scope>
    <source>
        <strain evidence="8 9">IC7</strain>
    </source>
</reference>
<dbReference type="SMART" id="SM00829">
    <property type="entry name" value="PKS_ER"/>
    <property type="match status" value="1"/>
</dbReference>
<dbReference type="PROSITE" id="PS00059">
    <property type="entry name" value="ADH_ZINC"/>
    <property type="match status" value="1"/>
</dbReference>
<sequence length="351" mass="37033">MTRAVFWHARRDLRVEARAPQALRPGEVRLQVALCGICGSDLHEYAMGPLAIPTEAPHALSGVKAPLVIGHEFCGTVREVGAEVQGLARGDRVAVEPEYRCGRCAACARGDYHLCDQWGFAGLMGHGGMAEEAILPAYMLHKLPDAVTFEDAALLEPAAVAQHAINRAGSVKGARCAVIGAGPIGLLLVQLLKLAGAAEITATDLSAPRRDMALSLGADHATSPAQSPLPEGAFDLAFEAVGVQAALDEALRATRKGGSVILAGLFTAPATLDLFDMVNREVSLITTLGYRDVFPALIEMIAEGRFHPSRIVTRTVPMERVVPDGFAPLLSSPAEFKILVDPGLSLEGDLA</sequence>
<keyword evidence="5" id="KW-0560">Oxidoreductase</keyword>